<sequence length="307" mass="32301">MENPSSNAALALTSGICPSSRPPDISWPALPLGVPSNHANPAISSDGISMEVVMENGVSMNGNAVVQNDARLSAALAIGSKGIRCLEDHGGRKQSPLMHVNGRDANQWETRLVSFRDMVMGDVANDSQDSDLAVLEVEISDDDILIDKEGLLPEIKFSEREGVSGSRFNVLNLDDNSAEIAVDASAAHLPELVINAGPIAAAKGKATGLTGVGSSKGNGLRKGRDSDEVYSSLEALKNFSSGAPRLGLDAVVDENKENADVNLPDHEKSVAAKGSIIRKNSSLNRKSHMAVRIDDEGNMSVLRNAGD</sequence>
<gene>
    <name evidence="1" type="ORF">V6N12_028834</name>
</gene>
<dbReference type="EMBL" id="JBBPBM010000008">
    <property type="protein sequence ID" value="KAK8572792.1"/>
    <property type="molecule type" value="Genomic_DNA"/>
</dbReference>
<proteinExistence type="predicted"/>
<comment type="caution">
    <text evidence="1">The sequence shown here is derived from an EMBL/GenBank/DDBJ whole genome shotgun (WGS) entry which is preliminary data.</text>
</comment>
<reference evidence="1 2" key="1">
    <citation type="journal article" date="2024" name="G3 (Bethesda)">
        <title>Genome assembly of Hibiscus sabdariffa L. provides insights into metabolisms of medicinal natural products.</title>
        <authorList>
            <person name="Kim T."/>
        </authorList>
    </citation>
    <scope>NUCLEOTIDE SEQUENCE [LARGE SCALE GENOMIC DNA]</scope>
    <source>
        <strain evidence="1">TK-2024</strain>
        <tissue evidence="1">Old leaves</tissue>
    </source>
</reference>
<name>A0ABR2F700_9ROSI</name>
<accession>A0ABR2F700</accession>
<evidence type="ECO:0000313" key="1">
    <source>
        <dbReference type="EMBL" id="KAK8572792.1"/>
    </source>
</evidence>
<evidence type="ECO:0000313" key="2">
    <source>
        <dbReference type="Proteomes" id="UP001472677"/>
    </source>
</evidence>
<keyword evidence="2" id="KW-1185">Reference proteome</keyword>
<organism evidence="1 2">
    <name type="scientific">Hibiscus sabdariffa</name>
    <name type="common">roselle</name>
    <dbReference type="NCBI Taxonomy" id="183260"/>
    <lineage>
        <taxon>Eukaryota</taxon>
        <taxon>Viridiplantae</taxon>
        <taxon>Streptophyta</taxon>
        <taxon>Embryophyta</taxon>
        <taxon>Tracheophyta</taxon>
        <taxon>Spermatophyta</taxon>
        <taxon>Magnoliopsida</taxon>
        <taxon>eudicotyledons</taxon>
        <taxon>Gunneridae</taxon>
        <taxon>Pentapetalae</taxon>
        <taxon>rosids</taxon>
        <taxon>malvids</taxon>
        <taxon>Malvales</taxon>
        <taxon>Malvaceae</taxon>
        <taxon>Malvoideae</taxon>
        <taxon>Hibiscus</taxon>
    </lineage>
</organism>
<dbReference type="Proteomes" id="UP001472677">
    <property type="component" value="Unassembled WGS sequence"/>
</dbReference>
<protein>
    <submittedName>
        <fullName evidence="1">Uncharacterized protein</fullName>
    </submittedName>
</protein>